<evidence type="ECO:0000313" key="2">
    <source>
        <dbReference type="EMBL" id="SHJ72326.1"/>
    </source>
</evidence>
<dbReference type="Proteomes" id="UP000184082">
    <property type="component" value="Unassembled WGS sequence"/>
</dbReference>
<feature type="transmembrane region" description="Helical" evidence="1">
    <location>
        <begin position="7"/>
        <end position="23"/>
    </location>
</feature>
<keyword evidence="3" id="KW-1185">Reference proteome</keyword>
<name>A0A1M6LM85_9FIRM</name>
<keyword evidence="1" id="KW-0472">Membrane</keyword>
<dbReference type="Pfam" id="PF06686">
    <property type="entry name" value="SpoIIIAC"/>
    <property type="match status" value="2"/>
</dbReference>
<sequence length="128" mass="14073">MEIFKIVGLGIIATILTIIVKQYKPEYGVHISIAAGVMIFLMIAGKLVSVFEVINQLTDKLEIDLVYVKSIFKIIGIAYISEFGAQICRDSGEEAIAFKVELGGKIIIMVLALPILLSVFNLITKLML</sequence>
<dbReference type="InterPro" id="IPR014211">
    <property type="entry name" value="Spore_III_AD"/>
</dbReference>
<evidence type="ECO:0000256" key="1">
    <source>
        <dbReference type="SAM" id="Phobius"/>
    </source>
</evidence>
<proteinExistence type="predicted"/>
<dbReference type="NCBIfam" id="TIGR02849">
    <property type="entry name" value="spore_III_AD"/>
    <property type="match status" value="1"/>
</dbReference>
<gene>
    <name evidence="2" type="ORF">SAMN02745883_00267</name>
</gene>
<feature type="transmembrane region" description="Helical" evidence="1">
    <location>
        <begin position="106"/>
        <end position="124"/>
    </location>
</feature>
<dbReference type="InterPro" id="IPR025664">
    <property type="entry name" value="Spore_III_AC/AD"/>
</dbReference>
<reference evidence="2 3" key="1">
    <citation type="submission" date="2016-11" db="EMBL/GenBank/DDBJ databases">
        <authorList>
            <person name="Jaros S."/>
            <person name="Januszkiewicz K."/>
            <person name="Wedrychowicz H."/>
        </authorList>
    </citation>
    <scope>NUCLEOTIDE SEQUENCE [LARGE SCALE GENOMIC DNA]</scope>
    <source>
        <strain evidence="2 3">DSM 14501</strain>
    </source>
</reference>
<keyword evidence="1" id="KW-0812">Transmembrane</keyword>
<organism evidence="2 3">
    <name type="scientific">Caminicella sporogenes DSM 14501</name>
    <dbReference type="NCBI Taxonomy" id="1121266"/>
    <lineage>
        <taxon>Bacteria</taxon>
        <taxon>Bacillati</taxon>
        <taxon>Bacillota</taxon>
        <taxon>Clostridia</taxon>
        <taxon>Peptostreptococcales</taxon>
        <taxon>Caminicellaceae</taxon>
        <taxon>Caminicella</taxon>
    </lineage>
</organism>
<dbReference type="RefSeq" id="WP_072965577.1">
    <property type="nucleotide sequence ID" value="NZ_FRAJ01000003.1"/>
</dbReference>
<feature type="transmembrane region" description="Helical" evidence="1">
    <location>
        <begin position="66"/>
        <end position="86"/>
    </location>
</feature>
<evidence type="ECO:0000313" key="3">
    <source>
        <dbReference type="Proteomes" id="UP000184082"/>
    </source>
</evidence>
<dbReference type="EMBL" id="FRAJ01000003">
    <property type="protein sequence ID" value="SHJ72326.1"/>
    <property type="molecule type" value="Genomic_DNA"/>
</dbReference>
<dbReference type="AlphaFoldDB" id="A0A1M6LM85"/>
<protein>
    <submittedName>
        <fullName evidence="2">Stage III sporulation protein AD</fullName>
    </submittedName>
</protein>
<dbReference type="STRING" id="1121266.SAMN02745883_00267"/>
<keyword evidence="1" id="KW-1133">Transmembrane helix</keyword>
<feature type="transmembrane region" description="Helical" evidence="1">
    <location>
        <begin position="29"/>
        <end position="54"/>
    </location>
</feature>
<accession>A0A1M6LM85</accession>